<evidence type="ECO:0008006" key="2">
    <source>
        <dbReference type="Google" id="ProtNLM"/>
    </source>
</evidence>
<protein>
    <recommendedName>
        <fullName evidence="2">Hexosyltransferase</fullName>
    </recommendedName>
</protein>
<dbReference type="AlphaFoldDB" id="A0A7S0ARZ7"/>
<reference evidence="1" key="1">
    <citation type="submission" date="2021-01" db="EMBL/GenBank/DDBJ databases">
        <authorList>
            <person name="Corre E."/>
            <person name="Pelletier E."/>
            <person name="Niang G."/>
            <person name="Scheremetjew M."/>
            <person name="Finn R."/>
            <person name="Kale V."/>
            <person name="Holt S."/>
            <person name="Cochrane G."/>
            <person name="Meng A."/>
            <person name="Brown T."/>
            <person name="Cohen L."/>
        </authorList>
    </citation>
    <scope>NUCLEOTIDE SEQUENCE</scope>
    <source>
        <strain evidence="1">CCMP3303</strain>
    </source>
</reference>
<gene>
    <name evidence="1" type="ORF">MPOL1434_LOCUS6935</name>
</gene>
<dbReference type="Gene3D" id="3.90.550.10">
    <property type="entry name" value="Spore Coat Polysaccharide Biosynthesis Protein SpsA, Chain A"/>
    <property type="match status" value="1"/>
</dbReference>
<organism evidence="1">
    <name type="scientific">Minutocellus polymorphus</name>
    <dbReference type="NCBI Taxonomy" id="265543"/>
    <lineage>
        <taxon>Eukaryota</taxon>
        <taxon>Sar</taxon>
        <taxon>Stramenopiles</taxon>
        <taxon>Ochrophyta</taxon>
        <taxon>Bacillariophyta</taxon>
        <taxon>Mediophyceae</taxon>
        <taxon>Cymatosirophycidae</taxon>
        <taxon>Cymatosirales</taxon>
        <taxon>Cymatosiraceae</taxon>
        <taxon>Minutocellus</taxon>
    </lineage>
</organism>
<sequence length="424" mass="49782">MHKMHKMKNHLFRRGFVSHLIFSILFLGSKIRLFIPETTPKGLYRHPPRYAYAWVLGGIHEDKPSYKGFVWTILISADILRREGSEADFWVFARMSPNSTLYDLPKEDRRLFRALDINVVLLDKPKKESFAQIVFDKFLTINMTDYKRVLFLDGDMVPMTNLDFYFHLSDPHNQNVPTLLKPNFIIATRGEPCNTGMFMVEPSKQNFEKYLDIVRRQHQKAKTLPHPHFDWGNGWGHSFTKTGDFWESVKITKRQQWRWHASHSDQGLMYMYAKYVIQNVSIAIGERIQNWREGPKNLPEKESDVRDILTPFQGKLLRHQHSCSEVVRGQQNRFWRCNPPYDSTAHFMGKKKPWLGEHIKDEKATHGLYGAKGQWFAELKTINDKLNMSIEVERWNSHIAPQMNGVMLGEMAMFRDQDDLIGIV</sequence>
<dbReference type="InterPro" id="IPR050587">
    <property type="entry name" value="GNT1/Glycosyltrans_8"/>
</dbReference>
<accession>A0A7S0ARZ7</accession>
<dbReference type="SUPFAM" id="SSF53448">
    <property type="entry name" value="Nucleotide-diphospho-sugar transferases"/>
    <property type="match status" value="1"/>
</dbReference>
<evidence type="ECO:0000313" key="1">
    <source>
        <dbReference type="EMBL" id="CAD8372403.1"/>
    </source>
</evidence>
<dbReference type="InterPro" id="IPR029044">
    <property type="entry name" value="Nucleotide-diphossugar_trans"/>
</dbReference>
<dbReference type="PANTHER" id="PTHR11183">
    <property type="entry name" value="GLYCOGENIN SUBFAMILY MEMBER"/>
    <property type="match status" value="1"/>
</dbReference>
<dbReference type="EMBL" id="HBEJ01011832">
    <property type="protein sequence ID" value="CAD8372403.1"/>
    <property type="molecule type" value="Transcribed_RNA"/>
</dbReference>
<proteinExistence type="predicted"/>
<name>A0A7S0ARZ7_9STRA</name>